<name>A0A0A9AQV0_ARUDO</name>
<reference evidence="1" key="1">
    <citation type="submission" date="2014-09" db="EMBL/GenBank/DDBJ databases">
        <authorList>
            <person name="Magalhaes I.L.F."/>
            <person name="Oliveira U."/>
            <person name="Santos F.R."/>
            <person name="Vidigal T.H.D.A."/>
            <person name="Brescovit A.D."/>
            <person name="Santos A.J."/>
        </authorList>
    </citation>
    <scope>NUCLEOTIDE SEQUENCE</scope>
    <source>
        <tissue evidence="1">Shoot tissue taken approximately 20 cm above the soil surface</tissue>
    </source>
</reference>
<proteinExistence type="predicted"/>
<dbReference type="EMBL" id="GBRH01245647">
    <property type="protein sequence ID" value="JAD52248.1"/>
    <property type="molecule type" value="Transcribed_RNA"/>
</dbReference>
<sequence>MLMNSIDNHGNPTRFYPYVDGNIVMDKSTQLPDIKVIWGMHGLRPKSASKLFLL</sequence>
<protein>
    <submittedName>
        <fullName evidence="1">Uncharacterized protein</fullName>
    </submittedName>
</protein>
<evidence type="ECO:0000313" key="1">
    <source>
        <dbReference type="EMBL" id="JAD52248.1"/>
    </source>
</evidence>
<reference evidence="1" key="2">
    <citation type="journal article" date="2015" name="Data Brief">
        <title>Shoot transcriptome of the giant reed, Arundo donax.</title>
        <authorList>
            <person name="Barrero R.A."/>
            <person name="Guerrero F.D."/>
            <person name="Moolhuijzen P."/>
            <person name="Goolsby J.A."/>
            <person name="Tidwell J."/>
            <person name="Bellgard S.E."/>
            <person name="Bellgard M.I."/>
        </authorList>
    </citation>
    <scope>NUCLEOTIDE SEQUENCE</scope>
    <source>
        <tissue evidence="1">Shoot tissue taken approximately 20 cm above the soil surface</tissue>
    </source>
</reference>
<organism evidence="1">
    <name type="scientific">Arundo donax</name>
    <name type="common">Giant reed</name>
    <name type="synonym">Donax arundinaceus</name>
    <dbReference type="NCBI Taxonomy" id="35708"/>
    <lineage>
        <taxon>Eukaryota</taxon>
        <taxon>Viridiplantae</taxon>
        <taxon>Streptophyta</taxon>
        <taxon>Embryophyta</taxon>
        <taxon>Tracheophyta</taxon>
        <taxon>Spermatophyta</taxon>
        <taxon>Magnoliopsida</taxon>
        <taxon>Liliopsida</taxon>
        <taxon>Poales</taxon>
        <taxon>Poaceae</taxon>
        <taxon>PACMAD clade</taxon>
        <taxon>Arundinoideae</taxon>
        <taxon>Arundineae</taxon>
        <taxon>Arundo</taxon>
    </lineage>
</organism>
<accession>A0A0A9AQV0</accession>
<dbReference type="AlphaFoldDB" id="A0A0A9AQV0"/>